<dbReference type="InterPro" id="IPR012074">
    <property type="entry name" value="GAF_ANTAR"/>
</dbReference>
<dbReference type="Proteomes" id="UP001205185">
    <property type="component" value="Unassembled WGS sequence"/>
</dbReference>
<evidence type="ECO:0000259" key="5">
    <source>
        <dbReference type="PROSITE" id="PS50921"/>
    </source>
</evidence>
<keyword evidence="7" id="KW-1185">Reference proteome</keyword>
<sequence length="254" mass="26715">MSTTRDQQLASTFVALADTLVADFDVLEFLGLLTERAVELLAVDAAGVILSDQRGGWRPAAGSSEHAHLVEVFAAQTRQGPCLDCVRTGAVVSSSDLAEEGARWPAFAPAAVAAGFRAACAVPMRLRDDVIGALTLLSAAPVPIEDASIALGQALADVATIGILQQRAIRHEAIVYEQLQAALHHRTVVEQAKGVLAEVTGLGMHEAYTALREYARAHRRRLSEVAGEVATGVLPPARLIGDPSAASGTTRDLR</sequence>
<dbReference type="InterPro" id="IPR005561">
    <property type="entry name" value="ANTAR"/>
</dbReference>
<dbReference type="SMART" id="SM00065">
    <property type="entry name" value="GAF"/>
    <property type="match status" value="1"/>
</dbReference>
<dbReference type="EMBL" id="JAMTCO010000008">
    <property type="protein sequence ID" value="MCP2271123.1"/>
    <property type="molecule type" value="Genomic_DNA"/>
</dbReference>
<name>A0ABT1IEQ2_9PSEU</name>
<dbReference type="InterPro" id="IPR029016">
    <property type="entry name" value="GAF-like_dom_sf"/>
</dbReference>
<organism evidence="6 7">
    <name type="scientific">Actinokineospora diospyrosa</name>
    <dbReference type="NCBI Taxonomy" id="103728"/>
    <lineage>
        <taxon>Bacteria</taxon>
        <taxon>Bacillati</taxon>
        <taxon>Actinomycetota</taxon>
        <taxon>Actinomycetes</taxon>
        <taxon>Pseudonocardiales</taxon>
        <taxon>Pseudonocardiaceae</taxon>
        <taxon>Actinokineospora</taxon>
    </lineage>
</organism>
<evidence type="ECO:0000256" key="3">
    <source>
        <dbReference type="ARBA" id="ARBA00023015"/>
    </source>
</evidence>
<dbReference type="SUPFAM" id="SSF55781">
    <property type="entry name" value="GAF domain-like"/>
    <property type="match status" value="1"/>
</dbReference>
<accession>A0ABT1IEQ2</accession>
<keyword evidence="2" id="KW-0418">Kinase</keyword>
<dbReference type="InterPro" id="IPR036388">
    <property type="entry name" value="WH-like_DNA-bd_sf"/>
</dbReference>
<reference evidence="6 7" key="1">
    <citation type="submission" date="2022-06" db="EMBL/GenBank/DDBJ databases">
        <title>Genomic Encyclopedia of Archaeal and Bacterial Type Strains, Phase II (KMG-II): from individual species to whole genera.</title>
        <authorList>
            <person name="Goeker M."/>
        </authorList>
    </citation>
    <scope>NUCLEOTIDE SEQUENCE [LARGE SCALE GENOMIC DNA]</scope>
    <source>
        <strain evidence="6 7">DSM 44255</strain>
    </source>
</reference>
<proteinExistence type="predicted"/>
<evidence type="ECO:0000256" key="2">
    <source>
        <dbReference type="ARBA" id="ARBA00022777"/>
    </source>
</evidence>
<dbReference type="Gene3D" id="3.30.450.40">
    <property type="match status" value="1"/>
</dbReference>
<dbReference type="PIRSF" id="PIRSF036625">
    <property type="entry name" value="GAF_ANTAR"/>
    <property type="match status" value="1"/>
</dbReference>
<keyword evidence="3" id="KW-0805">Transcription regulation</keyword>
<evidence type="ECO:0000313" key="7">
    <source>
        <dbReference type="Proteomes" id="UP001205185"/>
    </source>
</evidence>
<comment type="caution">
    <text evidence="6">The sequence shown here is derived from an EMBL/GenBank/DDBJ whole genome shotgun (WGS) entry which is preliminary data.</text>
</comment>
<dbReference type="SMART" id="SM01012">
    <property type="entry name" value="ANTAR"/>
    <property type="match status" value="1"/>
</dbReference>
<gene>
    <name evidence="6" type="ORF">LV75_003635</name>
</gene>
<protein>
    <submittedName>
        <fullName evidence="6">GAF domain-containing protein</fullName>
    </submittedName>
</protein>
<dbReference type="InterPro" id="IPR011006">
    <property type="entry name" value="CheY-like_superfamily"/>
</dbReference>
<dbReference type="RefSeq" id="WP_253888072.1">
    <property type="nucleotide sequence ID" value="NZ_BAAAVB010000014.1"/>
</dbReference>
<dbReference type="SUPFAM" id="SSF52172">
    <property type="entry name" value="CheY-like"/>
    <property type="match status" value="1"/>
</dbReference>
<keyword evidence="4" id="KW-0804">Transcription</keyword>
<evidence type="ECO:0000256" key="4">
    <source>
        <dbReference type="ARBA" id="ARBA00023163"/>
    </source>
</evidence>
<feature type="domain" description="ANTAR" evidence="5">
    <location>
        <begin position="169"/>
        <end position="230"/>
    </location>
</feature>
<dbReference type="InterPro" id="IPR003018">
    <property type="entry name" value="GAF"/>
</dbReference>
<dbReference type="Gene3D" id="1.10.10.10">
    <property type="entry name" value="Winged helix-like DNA-binding domain superfamily/Winged helix DNA-binding domain"/>
    <property type="match status" value="1"/>
</dbReference>
<dbReference type="Pfam" id="PF13185">
    <property type="entry name" value="GAF_2"/>
    <property type="match status" value="1"/>
</dbReference>
<keyword evidence="1" id="KW-0808">Transferase</keyword>
<evidence type="ECO:0000313" key="6">
    <source>
        <dbReference type="EMBL" id="MCP2271123.1"/>
    </source>
</evidence>
<dbReference type="Pfam" id="PF03861">
    <property type="entry name" value="ANTAR"/>
    <property type="match status" value="1"/>
</dbReference>
<dbReference type="PROSITE" id="PS50921">
    <property type="entry name" value="ANTAR"/>
    <property type="match status" value="1"/>
</dbReference>
<evidence type="ECO:0000256" key="1">
    <source>
        <dbReference type="ARBA" id="ARBA00022679"/>
    </source>
</evidence>